<accession>A0A834X2G5</accession>
<sequence length="172" mass="19785">MVKIRNEAPSDILLVHNRNMLVAKKSIEDEDQARVQAGNTSRHYGSIPRVGNIQGCPLNWSAISSAKHSAFLFLVRVVKFMDARYLLIPWMIQKEKGRKKEQEKQRKLGKRHCWCVPWPCCFFKEKQSGRPMHYYNGKPPTSFPFVPARHASPFFAKSGQMSFLSKMASFPS</sequence>
<evidence type="ECO:0000313" key="1">
    <source>
        <dbReference type="EMBL" id="KAF7837248.1"/>
    </source>
</evidence>
<gene>
    <name evidence="1" type="ORF">G2W53_005730</name>
</gene>
<dbReference type="EMBL" id="JAAIUW010000003">
    <property type="protein sequence ID" value="KAF7837248.1"/>
    <property type="molecule type" value="Genomic_DNA"/>
</dbReference>
<dbReference type="AlphaFoldDB" id="A0A834X2G5"/>
<name>A0A834X2G5_9FABA</name>
<protein>
    <submittedName>
        <fullName evidence="1">Putative GPI-anchored protein</fullName>
    </submittedName>
</protein>
<evidence type="ECO:0000313" key="2">
    <source>
        <dbReference type="Proteomes" id="UP000634136"/>
    </source>
</evidence>
<proteinExistence type="predicted"/>
<keyword evidence="2" id="KW-1185">Reference proteome</keyword>
<organism evidence="1 2">
    <name type="scientific">Senna tora</name>
    <dbReference type="NCBI Taxonomy" id="362788"/>
    <lineage>
        <taxon>Eukaryota</taxon>
        <taxon>Viridiplantae</taxon>
        <taxon>Streptophyta</taxon>
        <taxon>Embryophyta</taxon>
        <taxon>Tracheophyta</taxon>
        <taxon>Spermatophyta</taxon>
        <taxon>Magnoliopsida</taxon>
        <taxon>eudicotyledons</taxon>
        <taxon>Gunneridae</taxon>
        <taxon>Pentapetalae</taxon>
        <taxon>rosids</taxon>
        <taxon>fabids</taxon>
        <taxon>Fabales</taxon>
        <taxon>Fabaceae</taxon>
        <taxon>Caesalpinioideae</taxon>
        <taxon>Cassia clade</taxon>
        <taxon>Senna</taxon>
    </lineage>
</organism>
<reference evidence="1" key="1">
    <citation type="submission" date="2020-09" db="EMBL/GenBank/DDBJ databases">
        <title>Genome-Enabled Discovery of Anthraquinone Biosynthesis in Senna tora.</title>
        <authorList>
            <person name="Kang S.-H."/>
            <person name="Pandey R.P."/>
            <person name="Lee C.-M."/>
            <person name="Sim J.-S."/>
            <person name="Jeong J.-T."/>
            <person name="Choi B.-S."/>
            <person name="Jung M."/>
            <person name="Ginzburg D."/>
            <person name="Zhao K."/>
            <person name="Won S.Y."/>
            <person name="Oh T.-J."/>
            <person name="Yu Y."/>
            <person name="Kim N.-H."/>
            <person name="Lee O.R."/>
            <person name="Lee T.-H."/>
            <person name="Bashyal P."/>
            <person name="Kim T.-S."/>
            <person name="Lee W.-H."/>
            <person name="Kawkins C."/>
            <person name="Kim C.-K."/>
            <person name="Kim J.S."/>
            <person name="Ahn B.O."/>
            <person name="Rhee S.Y."/>
            <person name="Sohng J.K."/>
        </authorList>
    </citation>
    <scope>NUCLEOTIDE SEQUENCE</scope>
    <source>
        <tissue evidence="1">Leaf</tissue>
    </source>
</reference>
<comment type="caution">
    <text evidence="1">The sequence shown here is derived from an EMBL/GenBank/DDBJ whole genome shotgun (WGS) entry which is preliminary data.</text>
</comment>
<dbReference type="Proteomes" id="UP000634136">
    <property type="component" value="Unassembled WGS sequence"/>
</dbReference>